<dbReference type="Gene3D" id="3.40.190.10">
    <property type="entry name" value="Periplasmic binding protein-like II"/>
    <property type="match status" value="1"/>
</dbReference>
<evidence type="ECO:0000313" key="4">
    <source>
        <dbReference type="Proteomes" id="UP000480410"/>
    </source>
</evidence>
<dbReference type="AlphaFoldDB" id="A0A6M0CUT7"/>
<dbReference type="Proteomes" id="UP000480410">
    <property type="component" value="Unassembled WGS sequence"/>
</dbReference>
<feature type="region of interest" description="Disordered" evidence="1">
    <location>
        <begin position="50"/>
        <end position="88"/>
    </location>
</feature>
<sequence length="88" mass="9924">MQRLQQQAREDVLVLSCEPTIAMKWLIPRLPAFHAAHPDIQLHLVRRRAAGLRPQQRRPGAAPRRLSLGRQPAQPEDLRRGRGAGVSP</sequence>
<gene>
    <name evidence="3" type="ORF">G3435_18330</name>
</gene>
<comment type="caution">
    <text evidence="3">The sequence shown here is derived from an EMBL/GenBank/DDBJ whole genome shotgun (WGS) entry which is preliminary data.</text>
</comment>
<dbReference type="InterPro" id="IPR005119">
    <property type="entry name" value="LysR_subst-bd"/>
</dbReference>
<evidence type="ECO:0000259" key="2">
    <source>
        <dbReference type="Pfam" id="PF03466"/>
    </source>
</evidence>
<proteinExistence type="predicted"/>
<name>A0A6M0CUT7_9PSED</name>
<organism evidence="3 4">
    <name type="scientific">Pseudomonas brassicae</name>
    <dbReference type="NCBI Taxonomy" id="2708063"/>
    <lineage>
        <taxon>Bacteria</taxon>
        <taxon>Pseudomonadati</taxon>
        <taxon>Pseudomonadota</taxon>
        <taxon>Gammaproteobacteria</taxon>
        <taxon>Pseudomonadales</taxon>
        <taxon>Pseudomonadaceae</taxon>
        <taxon>Pseudomonas</taxon>
    </lineage>
</organism>
<dbReference type="Pfam" id="PF03466">
    <property type="entry name" value="LysR_substrate"/>
    <property type="match status" value="1"/>
</dbReference>
<protein>
    <recommendedName>
        <fullName evidence="2">LysR substrate-binding domain-containing protein</fullName>
    </recommendedName>
</protein>
<evidence type="ECO:0000256" key="1">
    <source>
        <dbReference type="SAM" id="MobiDB-lite"/>
    </source>
</evidence>
<evidence type="ECO:0000313" key="3">
    <source>
        <dbReference type="EMBL" id="NER61385.1"/>
    </source>
</evidence>
<accession>A0A6M0CUT7</accession>
<feature type="domain" description="LysR substrate-binding" evidence="2">
    <location>
        <begin position="8"/>
        <end position="49"/>
    </location>
</feature>
<dbReference type="SUPFAM" id="SSF53850">
    <property type="entry name" value="Periplasmic binding protein-like II"/>
    <property type="match status" value="1"/>
</dbReference>
<feature type="compositionally biased region" description="Low complexity" evidence="1">
    <location>
        <begin position="53"/>
        <end position="65"/>
    </location>
</feature>
<reference evidence="3 4" key="1">
    <citation type="submission" date="2020-02" db="EMBL/GenBank/DDBJ databases">
        <title>Broccoli isolated Pseudomonas sp.</title>
        <authorList>
            <person name="Fujikawa T."/>
            <person name="Sawada H."/>
        </authorList>
    </citation>
    <scope>NUCLEOTIDE SEQUENCE [LARGE SCALE GENOMIC DNA]</scope>
    <source>
        <strain evidence="3 4">MAFF212428</strain>
    </source>
</reference>
<dbReference type="EMBL" id="JAAHBV010000421">
    <property type="protein sequence ID" value="NER61385.1"/>
    <property type="molecule type" value="Genomic_DNA"/>
</dbReference>